<feature type="region of interest" description="Disordered" evidence="1">
    <location>
        <begin position="53"/>
        <end position="119"/>
    </location>
</feature>
<feature type="compositionally biased region" description="Basic and acidic residues" evidence="1">
    <location>
        <begin position="93"/>
        <end position="109"/>
    </location>
</feature>
<evidence type="ECO:0000256" key="1">
    <source>
        <dbReference type="SAM" id="MobiDB-lite"/>
    </source>
</evidence>
<feature type="compositionally biased region" description="Gly residues" evidence="1">
    <location>
        <begin position="110"/>
        <end position="119"/>
    </location>
</feature>
<name>A0A8T0RCI2_PANVG</name>
<reference evidence="2" key="1">
    <citation type="submission" date="2020-05" db="EMBL/GenBank/DDBJ databases">
        <title>WGS assembly of Panicum virgatum.</title>
        <authorList>
            <person name="Lovell J.T."/>
            <person name="Jenkins J."/>
            <person name="Shu S."/>
            <person name="Juenger T.E."/>
            <person name="Schmutz J."/>
        </authorList>
    </citation>
    <scope>NUCLEOTIDE SEQUENCE</scope>
    <source>
        <strain evidence="2">AP13</strain>
    </source>
</reference>
<evidence type="ECO:0000313" key="3">
    <source>
        <dbReference type="Proteomes" id="UP000823388"/>
    </source>
</evidence>
<comment type="caution">
    <text evidence="2">The sequence shown here is derived from an EMBL/GenBank/DDBJ whole genome shotgun (WGS) entry which is preliminary data.</text>
</comment>
<feature type="region of interest" description="Disordered" evidence="1">
    <location>
        <begin position="176"/>
        <end position="208"/>
    </location>
</feature>
<keyword evidence="3" id="KW-1185">Reference proteome</keyword>
<dbReference type="Proteomes" id="UP000823388">
    <property type="component" value="Chromosome 6K"/>
</dbReference>
<dbReference type="AlphaFoldDB" id="A0A8T0RCI2"/>
<proteinExistence type="predicted"/>
<gene>
    <name evidence="2" type="ORF">PVAP13_6KG231218</name>
</gene>
<evidence type="ECO:0000313" key="2">
    <source>
        <dbReference type="EMBL" id="KAG2583652.1"/>
    </source>
</evidence>
<organism evidence="2 3">
    <name type="scientific">Panicum virgatum</name>
    <name type="common">Blackwell switchgrass</name>
    <dbReference type="NCBI Taxonomy" id="38727"/>
    <lineage>
        <taxon>Eukaryota</taxon>
        <taxon>Viridiplantae</taxon>
        <taxon>Streptophyta</taxon>
        <taxon>Embryophyta</taxon>
        <taxon>Tracheophyta</taxon>
        <taxon>Spermatophyta</taxon>
        <taxon>Magnoliopsida</taxon>
        <taxon>Liliopsida</taxon>
        <taxon>Poales</taxon>
        <taxon>Poaceae</taxon>
        <taxon>PACMAD clade</taxon>
        <taxon>Panicoideae</taxon>
        <taxon>Panicodae</taxon>
        <taxon>Paniceae</taxon>
        <taxon>Panicinae</taxon>
        <taxon>Panicum</taxon>
        <taxon>Panicum sect. Hiantes</taxon>
    </lineage>
</organism>
<feature type="compositionally biased region" description="Low complexity" evidence="1">
    <location>
        <begin position="60"/>
        <end position="91"/>
    </location>
</feature>
<accession>A0A8T0RCI2</accession>
<protein>
    <submittedName>
        <fullName evidence="2">Uncharacterized protein</fullName>
    </submittedName>
</protein>
<dbReference type="EMBL" id="CM029047">
    <property type="protein sequence ID" value="KAG2583652.1"/>
    <property type="molecule type" value="Genomic_DNA"/>
</dbReference>
<sequence length="328" mass="35542">MMMHAASPAFLADATSSIELDPGNKDNESFPHSPSRLKFLSLVHLSVKEGMDEARRGAVRPRPAGAPRRGSFGGAARPRRAASTGRSAVAGRPRRDGAAAAGHRLDPRRGGGARAEGGGFSPAAAPYLLPSLRLLLRPLLPQIPRLLPPLLLRRPPRHLPALLVRCLHVSFMTSQAPPRRTALGRPPPRGSSSSGRPPRVPRLDAPPRGHRACLRRELGGFELAHLELRRAELRPWHARGSTAAAAAPGGFSCSGAAATARALGGGGGRATAGWWPFLARRENRGSWRWRPREAVADASLLWESRTAARPQRWRTGFHFQYPLRRIFP</sequence>